<dbReference type="InterPro" id="IPR042171">
    <property type="entry name" value="Acyl-CoA_hotdog"/>
</dbReference>
<evidence type="ECO:0000259" key="3">
    <source>
        <dbReference type="Pfam" id="PF13622"/>
    </source>
</evidence>
<name>A0AAF0J8C9_9BASI</name>
<dbReference type="InterPro" id="IPR029069">
    <property type="entry name" value="HotDog_dom_sf"/>
</dbReference>
<dbReference type="GO" id="GO:0047617">
    <property type="term" value="F:fatty acyl-CoA hydrolase activity"/>
    <property type="evidence" value="ECO:0007669"/>
    <property type="project" value="InterPro"/>
</dbReference>
<evidence type="ECO:0000259" key="4">
    <source>
        <dbReference type="Pfam" id="PF20789"/>
    </source>
</evidence>
<evidence type="ECO:0000313" key="5">
    <source>
        <dbReference type="EMBL" id="WFD37168.1"/>
    </source>
</evidence>
<gene>
    <name evidence="5" type="ORF">MJAP1_000110</name>
</gene>
<dbReference type="CDD" id="cd03444">
    <property type="entry name" value="Thioesterase_II_repeat1"/>
    <property type="match status" value="1"/>
</dbReference>
<comment type="similarity">
    <text evidence="1">Belongs to the C/M/P thioester hydrolase family.</text>
</comment>
<sequence>MVSQDFLRLIGVRKTNDPWVFESVSLPGRAGNQQPIAYGGCTTAIAVNAAGQTIKAEPRMVPYSILGHFLGPASLDKPFICEVRPVRDTRTFATRHVTLKQDFKGEQRPVLALTLDMIASPNSTKEALEKAKARGADPGKVKSLLRYQIPPTIALDNVDLLETGPAHLKRRHKSGELDDMQVGAFIEFVGLWNNMVEDRVVPESMMAQNLMALQLKGTTQDDRPVTERCAYDWFRIRQQLPPADGSTQFTPAGDDGMLPMSSVLAHTCALAFAMDGGLAFVPMSLSNELMFHAGAASTLDFAQRFHTDIIDMNKFKMRELRAVQAGWERTYSESHAYNEDGELVVSCTQQCILRAAPGVLNEDEEPKSKL</sequence>
<protein>
    <submittedName>
        <fullName evidence="5">Uncharacterized protein</fullName>
    </submittedName>
</protein>
<dbReference type="RefSeq" id="XP_060120065.1">
    <property type="nucleotide sequence ID" value="XM_060264082.1"/>
</dbReference>
<feature type="domain" description="Acyl-CoA thioesterase-like C-terminal" evidence="4">
    <location>
        <begin position="264"/>
        <end position="352"/>
    </location>
</feature>
<dbReference type="GeneID" id="85223759"/>
<feature type="domain" description="Acyl-CoA thioesterase-like N-terminal HotDog" evidence="3">
    <location>
        <begin position="27"/>
        <end position="114"/>
    </location>
</feature>
<dbReference type="Pfam" id="PF13622">
    <property type="entry name" value="4HBT_3"/>
    <property type="match status" value="1"/>
</dbReference>
<dbReference type="CDD" id="cd03445">
    <property type="entry name" value="Thioesterase_II_repeat2"/>
    <property type="match status" value="1"/>
</dbReference>
<dbReference type="Gene3D" id="2.40.160.210">
    <property type="entry name" value="Acyl-CoA thioesterase, double hotdog domain"/>
    <property type="match status" value="1"/>
</dbReference>
<organism evidence="5 6">
    <name type="scientific">Malassezia japonica</name>
    <dbReference type="NCBI Taxonomy" id="223818"/>
    <lineage>
        <taxon>Eukaryota</taxon>
        <taxon>Fungi</taxon>
        <taxon>Dikarya</taxon>
        <taxon>Basidiomycota</taxon>
        <taxon>Ustilaginomycotina</taxon>
        <taxon>Malasseziomycetes</taxon>
        <taxon>Malasseziales</taxon>
        <taxon>Malasseziaceae</taxon>
        <taxon>Malassezia</taxon>
    </lineage>
</organism>
<dbReference type="Pfam" id="PF20789">
    <property type="entry name" value="4HBT_3C"/>
    <property type="match status" value="1"/>
</dbReference>
<dbReference type="InterPro" id="IPR003703">
    <property type="entry name" value="Acyl_CoA_thio"/>
</dbReference>
<dbReference type="InterPro" id="IPR049450">
    <property type="entry name" value="ACOT8-like_C"/>
</dbReference>
<dbReference type="PANTHER" id="PTHR11066">
    <property type="entry name" value="ACYL-COA THIOESTERASE"/>
    <property type="match status" value="1"/>
</dbReference>
<dbReference type="GO" id="GO:0009062">
    <property type="term" value="P:fatty acid catabolic process"/>
    <property type="evidence" value="ECO:0007669"/>
    <property type="project" value="TreeGrafter"/>
</dbReference>
<dbReference type="AlphaFoldDB" id="A0AAF0J8C9"/>
<evidence type="ECO:0000313" key="6">
    <source>
        <dbReference type="Proteomes" id="UP001217754"/>
    </source>
</evidence>
<keyword evidence="2" id="KW-0378">Hydrolase</keyword>
<dbReference type="EMBL" id="CP119958">
    <property type="protein sequence ID" value="WFD37168.1"/>
    <property type="molecule type" value="Genomic_DNA"/>
</dbReference>
<dbReference type="Proteomes" id="UP001217754">
    <property type="component" value="Chromosome 1"/>
</dbReference>
<proteinExistence type="inferred from homology"/>
<accession>A0AAF0J8C9</accession>
<evidence type="ECO:0000256" key="2">
    <source>
        <dbReference type="ARBA" id="ARBA00022801"/>
    </source>
</evidence>
<evidence type="ECO:0000256" key="1">
    <source>
        <dbReference type="ARBA" id="ARBA00006538"/>
    </source>
</evidence>
<dbReference type="InterPro" id="IPR049449">
    <property type="entry name" value="TesB_ACOT8-like_N"/>
</dbReference>
<keyword evidence="6" id="KW-1185">Reference proteome</keyword>
<dbReference type="PANTHER" id="PTHR11066:SF35">
    <property type="entry name" value="ACYL-COA THIOESTERASE II"/>
    <property type="match status" value="1"/>
</dbReference>
<reference evidence="5" key="1">
    <citation type="submission" date="2023-03" db="EMBL/GenBank/DDBJ databases">
        <title>Mating type loci evolution in Malassezia.</title>
        <authorList>
            <person name="Coelho M.A."/>
        </authorList>
    </citation>
    <scope>NUCLEOTIDE SEQUENCE</scope>
    <source>
        <strain evidence="5">CBS 9431</strain>
    </source>
</reference>
<dbReference type="GO" id="GO:0005782">
    <property type="term" value="C:peroxisomal matrix"/>
    <property type="evidence" value="ECO:0007669"/>
    <property type="project" value="UniProtKB-SubCell"/>
</dbReference>
<dbReference type="SUPFAM" id="SSF54637">
    <property type="entry name" value="Thioesterase/thiol ester dehydrase-isomerase"/>
    <property type="match status" value="2"/>
</dbReference>
<dbReference type="GO" id="GO:0006637">
    <property type="term" value="P:acyl-CoA metabolic process"/>
    <property type="evidence" value="ECO:0007669"/>
    <property type="project" value="InterPro"/>
</dbReference>